<gene>
    <name evidence="14" type="ORF">SAMN02745973_01696</name>
</gene>
<organism evidence="14 15">
    <name type="scientific">Garciella nitratireducens DSM 15102</name>
    <dbReference type="NCBI Taxonomy" id="1121911"/>
    <lineage>
        <taxon>Bacteria</taxon>
        <taxon>Bacillati</taxon>
        <taxon>Bacillota</taxon>
        <taxon>Clostridia</taxon>
        <taxon>Eubacteriales</taxon>
        <taxon>Eubacteriaceae</taxon>
        <taxon>Garciella</taxon>
    </lineage>
</organism>
<evidence type="ECO:0000256" key="7">
    <source>
        <dbReference type="ARBA" id="ARBA00022475"/>
    </source>
</evidence>
<accession>A0A1T4NIZ7</accession>
<evidence type="ECO:0000256" key="4">
    <source>
        <dbReference type="ARBA" id="ARBA00020268"/>
    </source>
</evidence>
<evidence type="ECO:0000256" key="3">
    <source>
        <dbReference type="ARBA" id="ARBA00010199"/>
    </source>
</evidence>
<dbReference type="CDD" id="cd13138">
    <property type="entry name" value="MATE_yoeA_like"/>
    <property type="match status" value="1"/>
</dbReference>
<feature type="transmembrane region" description="Helical" evidence="13">
    <location>
        <begin position="195"/>
        <end position="214"/>
    </location>
</feature>
<dbReference type="PANTHER" id="PTHR43298">
    <property type="entry name" value="MULTIDRUG RESISTANCE PROTEIN NORM-RELATED"/>
    <property type="match status" value="1"/>
</dbReference>
<evidence type="ECO:0000256" key="11">
    <source>
        <dbReference type="ARBA" id="ARBA00023136"/>
    </source>
</evidence>
<keyword evidence="7" id="KW-1003">Cell membrane</keyword>
<evidence type="ECO:0000256" key="5">
    <source>
        <dbReference type="ARBA" id="ARBA00022448"/>
    </source>
</evidence>
<evidence type="ECO:0000256" key="10">
    <source>
        <dbReference type="ARBA" id="ARBA00023065"/>
    </source>
</evidence>
<feature type="transmembrane region" description="Helical" evidence="13">
    <location>
        <begin position="166"/>
        <end position="189"/>
    </location>
</feature>
<dbReference type="Pfam" id="PF01554">
    <property type="entry name" value="MatE"/>
    <property type="match status" value="2"/>
</dbReference>
<dbReference type="GO" id="GO:0015297">
    <property type="term" value="F:antiporter activity"/>
    <property type="evidence" value="ECO:0007669"/>
    <property type="project" value="UniProtKB-KW"/>
</dbReference>
<name>A0A1T4NIZ7_9FIRM</name>
<comment type="similarity">
    <text evidence="3">Belongs to the multi antimicrobial extrusion (MATE) (TC 2.A.66.1) family.</text>
</comment>
<comment type="function">
    <text evidence="1">Multidrug efflux pump.</text>
</comment>
<dbReference type="AlphaFoldDB" id="A0A1T4NIZ7"/>
<evidence type="ECO:0000256" key="9">
    <source>
        <dbReference type="ARBA" id="ARBA00022989"/>
    </source>
</evidence>
<reference evidence="14 15" key="1">
    <citation type="submission" date="2017-02" db="EMBL/GenBank/DDBJ databases">
        <authorList>
            <person name="Peterson S.W."/>
        </authorList>
    </citation>
    <scope>NUCLEOTIDE SEQUENCE [LARGE SCALE GENOMIC DNA]</scope>
    <source>
        <strain evidence="14 15">DSM 15102</strain>
    </source>
</reference>
<keyword evidence="6" id="KW-0050">Antiport</keyword>
<dbReference type="EMBL" id="FUWV01000011">
    <property type="protein sequence ID" value="SJZ79017.1"/>
    <property type="molecule type" value="Genomic_DNA"/>
</dbReference>
<feature type="transmembrane region" description="Helical" evidence="13">
    <location>
        <begin position="138"/>
        <end position="159"/>
    </location>
</feature>
<keyword evidence="10" id="KW-0406">Ion transport</keyword>
<feature type="transmembrane region" description="Helical" evidence="13">
    <location>
        <begin position="387"/>
        <end position="407"/>
    </location>
</feature>
<feature type="transmembrane region" description="Helical" evidence="13">
    <location>
        <begin position="319"/>
        <end position="343"/>
    </location>
</feature>
<evidence type="ECO:0000256" key="1">
    <source>
        <dbReference type="ARBA" id="ARBA00003408"/>
    </source>
</evidence>
<dbReference type="GO" id="GO:0005886">
    <property type="term" value="C:plasma membrane"/>
    <property type="evidence" value="ECO:0007669"/>
    <property type="project" value="UniProtKB-SubCell"/>
</dbReference>
<evidence type="ECO:0000256" key="6">
    <source>
        <dbReference type="ARBA" id="ARBA00022449"/>
    </source>
</evidence>
<evidence type="ECO:0000256" key="13">
    <source>
        <dbReference type="SAM" id="Phobius"/>
    </source>
</evidence>
<keyword evidence="15" id="KW-1185">Reference proteome</keyword>
<dbReference type="GO" id="GO:0042910">
    <property type="term" value="F:xenobiotic transmembrane transporter activity"/>
    <property type="evidence" value="ECO:0007669"/>
    <property type="project" value="InterPro"/>
</dbReference>
<evidence type="ECO:0000256" key="8">
    <source>
        <dbReference type="ARBA" id="ARBA00022692"/>
    </source>
</evidence>
<feature type="transmembrane region" description="Helical" evidence="13">
    <location>
        <begin position="355"/>
        <end position="375"/>
    </location>
</feature>
<dbReference type="RefSeq" id="WP_087679088.1">
    <property type="nucleotide sequence ID" value="NZ_FUWV01000011.1"/>
</dbReference>
<feature type="transmembrane region" description="Helical" evidence="13">
    <location>
        <begin position="277"/>
        <end position="298"/>
    </location>
</feature>
<dbReference type="InterPro" id="IPR048279">
    <property type="entry name" value="MdtK-like"/>
</dbReference>
<feature type="transmembrane region" description="Helical" evidence="13">
    <location>
        <begin position="12"/>
        <end position="32"/>
    </location>
</feature>
<dbReference type="InterPro" id="IPR002528">
    <property type="entry name" value="MATE_fam"/>
</dbReference>
<keyword evidence="5" id="KW-0813">Transport</keyword>
<keyword evidence="11 13" id="KW-0472">Membrane</keyword>
<dbReference type="NCBIfam" id="TIGR00797">
    <property type="entry name" value="matE"/>
    <property type="match status" value="1"/>
</dbReference>
<comment type="subcellular location">
    <subcellularLocation>
        <location evidence="2">Cell membrane</location>
        <topology evidence="2">Multi-pass membrane protein</topology>
    </subcellularLocation>
</comment>
<keyword evidence="9 13" id="KW-1133">Transmembrane helix</keyword>
<dbReference type="InterPro" id="IPR050222">
    <property type="entry name" value="MATE_MdtK"/>
</dbReference>
<dbReference type="PIRSF" id="PIRSF006603">
    <property type="entry name" value="DinF"/>
    <property type="match status" value="1"/>
</dbReference>
<sequence>MDKEYLIHKSPIKALLIFSTPMIIGNLFQQFYTMIDSVVVGRFVSENALAAVGASYSLTNVFISIAIGGGIGASVITSRYFGGKKYTQMKQSVYTALLSFLVLSILLGILGVLFGKQIMILLNTPSNILTMATEYLKIYFLGLPFLFMYNVLSAMFNAIGRSHIPLYLLIFSSLLNVILDVYLVCFMHLGVTGVAWATLMAQGISAIISFLLFLKEFASYPSKNYNFFDKKELKNMSTIALPSILQQSTVSIGMLLVQSVVNTFGAQMLAGFSAAMRIESICIVPMAAMGNAISTYTAQNIGAKKYKRVKEGYHTAIKIVALFAVFICIILESFYIPIISLFLGSEGTQLAIKTGTSYLKFMGWFFILIGLKMVTDGLLRGAGDMKPFTIANLVNLTIRVVLAITMAPTFGIAMVWYAVPIGWLANFIISFLEYRTQRWKEISYTCIETSPIHDFEDKK</sequence>
<dbReference type="Proteomes" id="UP000196365">
    <property type="component" value="Unassembled WGS sequence"/>
</dbReference>
<proteinExistence type="inferred from homology"/>
<dbReference type="GO" id="GO:0006811">
    <property type="term" value="P:monoatomic ion transport"/>
    <property type="evidence" value="ECO:0007669"/>
    <property type="project" value="UniProtKB-KW"/>
</dbReference>
<feature type="transmembrane region" description="Helical" evidence="13">
    <location>
        <begin position="93"/>
        <end position="118"/>
    </location>
</feature>
<feature type="transmembrane region" description="Helical" evidence="13">
    <location>
        <begin position="235"/>
        <end position="257"/>
    </location>
</feature>
<protein>
    <recommendedName>
        <fullName evidence="4">Probable multidrug resistance protein NorM</fullName>
    </recommendedName>
    <alternativeName>
        <fullName evidence="12">Multidrug-efflux transporter</fullName>
    </alternativeName>
</protein>
<evidence type="ECO:0000256" key="12">
    <source>
        <dbReference type="ARBA" id="ARBA00031636"/>
    </source>
</evidence>
<dbReference type="OrthoDB" id="9776324at2"/>
<evidence type="ECO:0000313" key="14">
    <source>
        <dbReference type="EMBL" id="SJZ79017.1"/>
    </source>
</evidence>
<dbReference type="PANTHER" id="PTHR43298:SF2">
    <property type="entry name" value="FMN_FAD EXPORTER YEEO-RELATED"/>
    <property type="match status" value="1"/>
</dbReference>
<evidence type="ECO:0000256" key="2">
    <source>
        <dbReference type="ARBA" id="ARBA00004651"/>
    </source>
</evidence>
<keyword evidence="8 13" id="KW-0812">Transmembrane</keyword>
<evidence type="ECO:0000313" key="15">
    <source>
        <dbReference type="Proteomes" id="UP000196365"/>
    </source>
</evidence>
<feature type="transmembrane region" description="Helical" evidence="13">
    <location>
        <begin position="413"/>
        <end position="432"/>
    </location>
</feature>